<comment type="caution">
    <text evidence="1">The sequence shown here is derived from an EMBL/GenBank/DDBJ whole genome shotgun (WGS) entry which is preliminary data.</text>
</comment>
<accession>A0ACC0JBY1</accession>
<name>A0ACC0JBY1_CHOFU</name>
<reference evidence="1 2" key="1">
    <citation type="journal article" date="2022" name="Genome Biol. Evol.">
        <title>The Spruce Budworm Genome: Reconstructing the Evolutionary History of Antifreeze Proteins.</title>
        <authorList>
            <person name="Beliveau C."/>
            <person name="Gagne P."/>
            <person name="Picq S."/>
            <person name="Vernygora O."/>
            <person name="Keeling C.I."/>
            <person name="Pinkney K."/>
            <person name="Doucet D."/>
            <person name="Wen F."/>
            <person name="Johnston J.S."/>
            <person name="Maaroufi H."/>
            <person name="Boyle B."/>
            <person name="Laroche J."/>
            <person name="Dewar K."/>
            <person name="Juretic N."/>
            <person name="Blackburn G."/>
            <person name="Nisole A."/>
            <person name="Brunet B."/>
            <person name="Brandao M."/>
            <person name="Lumley L."/>
            <person name="Duan J."/>
            <person name="Quan G."/>
            <person name="Lucarotti C.J."/>
            <person name="Roe A.D."/>
            <person name="Sperling F.A.H."/>
            <person name="Levesque R.C."/>
            <person name="Cusson M."/>
        </authorList>
    </citation>
    <scope>NUCLEOTIDE SEQUENCE [LARGE SCALE GENOMIC DNA]</scope>
    <source>
        <strain evidence="1">Glfc:IPQL:Cfum</strain>
    </source>
</reference>
<sequence length="98" mass="10892">MRSPVSKGYHEVEAWEAILMDDVVIRGWTTCHSLLKLCVHPSTGDDTDQQYVCVTLEVKLTPGYPDNSPEVTLRNPRGLDDALLAAINSQTRKNLLIA</sequence>
<evidence type="ECO:0000313" key="1">
    <source>
        <dbReference type="EMBL" id="KAI8421599.1"/>
    </source>
</evidence>
<gene>
    <name evidence="1" type="ORF">MSG28_009612</name>
</gene>
<organism evidence="1 2">
    <name type="scientific">Choristoneura fumiferana</name>
    <name type="common">Spruce budworm moth</name>
    <name type="synonym">Archips fumiferana</name>
    <dbReference type="NCBI Taxonomy" id="7141"/>
    <lineage>
        <taxon>Eukaryota</taxon>
        <taxon>Metazoa</taxon>
        <taxon>Ecdysozoa</taxon>
        <taxon>Arthropoda</taxon>
        <taxon>Hexapoda</taxon>
        <taxon>Insecta</taxon>
        <taxon>Pterygota</taxon>
        <taxon>Neoptera</taxon>
        <taxon>Endopterygota</taxon>
        <taxon>Lepidoptera</taxon>
        <taxon>Glossata</taxon>
        <taxon>Ditrysia</taxon>
        <taxon>Tortricoidea</taxon>
        <taxon>Tortricidae</taxon>
        <taxon>Tortricinae</taxon>
        <taxon>Choristoneura</taxon>
    </lineage>
</organism>
<dbReference type="Proteomes" id="UP001064048">
    <property type="component" value="Chromosome 16"/>
</dbReference>
<evidence type="ECO:0000313" key="2">
    <source>
        <dbReference type="Proteomes" id="UP001064048"/>
    </source>
</evidence>
<protein>
    <submittedName>
        <fullName evidence="1">Uncharacterized protein</fullName>
    </submittedName>
</protein>
<proteinExistence type="predicted"/>
<keyword evidence="2" id="KW-1185">Reference proteome</keyword>
<dbReference type="EMBL" id="CM046116">
    <property type="protein sequence ID" value="KAI8421599.1"/>
    <property type="molecule type" value="Genomic_DNA"/>
</dbReference>